<evidence type="ECO:0000313" key="2">
    <source>
        <dbReference type="Proteomes" id="UP001565236"/>
    </source>
</evidence>
<reference evidence="1 2" key="1">
    <citation type="submission" date="2024-03" db="EMBL/GenBank/DDBJ databases">
        <title>Mouse gut bacterial collection (mGBC) of GemPharmatech.</title>
        <authorList>
            <person name="He Y."/>
            <person name="Dong L."/>
            <person name="Wu D."/>
            <person name="Gao X."/>
            <person name="Lin Z."/>
        </authorList>
    </citation>
    <scope>NUCLEOTIDE SEQUENCE [LARGE SCALE GENOMIC DNA]</scope>
    <source>
        <strain evidence="1 2">15-30</strain>
    </source>
</reference>
<protein>
    <submittedName>
        <fullName evidence="1">Uncharacterized protein</fullName>
    </submittedName>
</protein>
<organism evidence="1 2">
    <name type="scientific">Ligilactobacillus faecis</name>
    <dbReference type="NCBI Taxonomy" id="762833"/>
    <lineage>
        <taxon>Bacteria</taxon>
        <taxon>Bacillati</taxon>
        <taxon>Bacillota</taxon>
        <taxon>Bacilli</taxon>
        <taxon>Lactobacillales</taxon>
        <taxon>Lactobacillaceae</taxon>
        <taxon>Ligilactobacillus</taxon>
    </lineage>
</organism>
<evidence type="ECO:0000313" key="1">
    <source>
        <dbReference type="EMBL" id="MEY8662522.1"/>
    </source>
</evidence>
<keyword evidence="2" id="KW-1185">Reference proteome</keyword>
<comment type="caution">
    <text evidence="1">The sequence shown here is derived from an EMBL/GenBank/DDBJ whole genome shotgun (WGS) entry which is preliminary data.</text>
</comment>
<gene>
    <name evidence="1" type="ORF">AALT52_06435</name>
</gene>
<name>A0ABV4DRZ1_9LACO</name>
<accession>A0ABV4DRZ1</accession>
<sequence>MDFTNGLEIMAVPNKETLIYINDIYSSWVQKEELDDKKEIVVTFKKNVSKRIIDKFIKIKDNIGVPFYMYKFSDHYMIES</sequence>
<dbReference type="Proteomes" id="UP001565236">
    <property type="component" value="Unassembled WGS sequence"/>
</dbReference>
<proteinExistence type="predicted"/>
<dbReference type="RefSeq" id="WP_369942137.1">
    <property type="nucleotide sequence ID" value="NZ_JBCLUF010000020.1"/>
</dbReference>
<dbReference type="EMBL" id="JBCLUF010000020">
    <property type="protein sequence ID" value="MEY8662522.1"/>
    <property type="molecule type" value="Genomic_DNA"/>
</dbReference>